<dbReference type="AlphaFoldDB" id="A0A7X8TS56"/>
<dbReference type="RefSeq" id="WP_168836871.1">
    <property type="nucleotide sequence ID" value="NZ_JABAIK010000012.1"/>
</dbReference>
<accession>A0A7X8TS56</accession>
<dbReference type="Proteomes" id="UP000535589">
    <property type="component" value="Unassembled WGS sequence"/>
</dbReference>
<sequence>MDVTKLEQYLAQKQYRFKTVTGGVAINLGFLIGRVHVGWDAAQQQFNFNDKARWFSHVLVIGLLGYFLVTNWHVYTDVQLKVCIAVTIAMAGSLSYKEWRIGKLKNELNQAFDINQSH</sequence>
<evidence type="ECO:0000256" key="1">
    <source>
        <dbReference type="SAM" id="Phobius"/>
    </source>
</evidence>
<dbReference type="EMBL" id="JABAIK010000012">
    <property type="protein sequence ID" value="NLS13774.1"/>
    <property type="molecule type" value="Genomic_DNA"/>
</dbReference>
<keyword evidence="1" id="KW-1133">Transmembrane helix</keyword>
<evidence type="ECO:0000313" key="2">
    <source>
        <dbReference type="EMBL" id="NLS13774.1"/>
    </source>
</evidence>
<organism evidence="2 3">
    <name type="scientific">Vibrio agarilyticus</name>
    <dbReference type="NCBI Taxonomy" id="2726741"/>
    <lineage>
        <taxon>Bacteria</taxon>
        <taxon>Pseudomonadati</taxon>
        <taxon>Pseudomonadota</taxon>
        <taxon>Gammaproteobacteria</taxon>
        <taxon>Vibrionales</taxon>
        <taxon>Vibrionaceae</taxon>
        <taxon>Vibrio</taxon>
    </lineage>
</organism>
<reference evidence="2 3" key="1">
    <citation type="submission" date="2020-04" db="EMBL/GenBank/DDBJ databases">
        <title>Vibrio sp. SM6, a novel species isolated from seawater.</title>
        <authorList>
            <person name="Wang X."/>
        </authorList>
    </citation>
    <scope>NUCLEOTIDE SEQUENCE [LARGE SCALE GENOMIC DNA]</scope>
    <source>
        <strain evidence="2 3">SM6</strain>
    </source>
</reference>
<feature type="transmembrane region" description="Helical" evidence="1">
    <location>
        <begin position="54"/>
        <end position="72"/>
    </location>
</feature>
<name>A0A7X8TS56_9VIBR</name>
<feature type="transmembrane region" description="Helical" evidence="1">
    <location>
        <begin position="20"/>
        <end position="42"/>
    </location>
</feature>
<proteinExistence type="predicted"/>
<gene>
    <name evidence="2" type="ORF">HGP28_12820</name>
</gene>
<protein>
    <submittedName>
        <fullName evidence="2">Uncharacterized protein</fullName>
    </submittedName>
</protein>
<keyword evidence="1" id="KW-0812">Transmembrane</keyword>
<keyword evidence="1" id="KW-0472">Membrane</keyword>
<evidence type="ECO:0000313" key="3">
    <source>
        <dbReference type="Proteomes" id="UP000535589"/>
    </source>
</evidence>
<comment type="caution">
    <text evidence="2">The sequence shown here is derived from an EMBL/GenBank/DDBJ whole genome shotgun (WGS) entry which is preliminary data.</text>
</comment>
<keyword evidence="3" id="KW-1185">Reference proteome</keyword>